<dbReference type="SMART" id="SM00460">
    <property type="entry name" value="TGc"/>
    <property type="match status" value="1"/>
</dbReference>
<evidence type="ECO:0000313" key="4">
    <source>
        <dbReference type="Proteomes" id="UP000472676"/>
    </source>
</evidence>
<dbReference type="Proteomes" id="UP000472676">
    <property type="component" value="Unassembled WGS sequence"/>
</dbReference>
<dbReference type="InterPro" id="IPR038765">
    <property type="entry name" value="Papain-like_cys_pep_sf"/>
</dbReference>
<dbReference type="EMBL" id="JAAMOW010000001">
    <property type="protein sequence ID" value="NGY03648.1"/>
    <property type="molecule type" value="Genomic_DNA"/>
</dbReference>
<dbReference type="Gene3D" id="3.10.620.30">
    <property type="match status" value="1"/>
</dbReference>
<dbReference type="Pfam" id="PF13559">
    <property type="entry name" value="DUF4129"/>
    <property type="match status" value="1"/>
</dbReference>
<dbReference type="Pfam" id="PF01841">
    <property type="entry name" value="Transglut_core"/>
    <property type="match status" value="1"/>
</dbReference>
<comment type="caution">
    <text evidence="3">The sequence shown here is derived from an EMBL/GenBank/DDBJ whole genome shotgun (WGS) entry which is preliminary data.</text>
</comment>
<name>A0A6M2BMJ2_9GAMM</name>
<dbReference type="InterPro" id="IPR021878">
    <property type="entry name" value="TgpA_N"/>
</dbReference>
<dbReference type="InterPro" id="IPR025403">
    <property type="entry name" value="TgpA-like_C"/>
</dbReference>
<evidence type="ECO:0000256" key="1">
    <source>
        <dbReference type="SAM" id="Phobius"/>
    </source>
</evidence>
<organism evidence="3 4">
    <name type="scientific">Solimonas terrae</name>
    <dbReference type="NCBI Taxonomy" id="1396819"/>
    <lineage>
        <taxon>Bacteria</taxon>
        <taxon>Pseudomonadati</taxon>
        <taxon>Pseudomonadota</taxon>
        <taxon>Gammaproteobacteria</taxon>
        <taxon>Nevskiales</taxon>
        <taxon>Nevskiaceae</taxon>
        <taxon>Solimonas</taxon>
    </lineage>
</organism>
<feature type="domain" description="Transglutaminase-like" evidence="2">
    <location>
        <begin position="406"/>
        <end position="476"/>
    </location>
</feature>
<proteinExistence type="predicted"/>
<gene>
    <name evidence="3" type="ORF">G7Y85_02620</name>
</gene>
<keyword evidence="1" id="KW-0812">Transmembrane</keyword>
<accession>A0A6M2BMJ2</accession>
<feature type="transmembrane region" description="Helical" evidence="1">
    <location>
        <begin position="109"/>
        <end position="126"/>
    </location>
</feature>
<feature type="transmembrane region" description="Helical" evidence="1">
    <location>
        <begin position="85"/>
        <end position="102"/>
    </location>
</feature>
<dbReference type="PANTHER" id="PTHR42736:SF1">
    <property type="entry name" value="PROTEIN-GLUTAMINE GAMMA-GLUTAMYLTRANSFERASE"/>
    <property type="match status" value="1"/>
</dbReference>
<dbReference type="InterPro" id="IPR052901">
    <property type="entry name" value="Bact_TGase-like"/>
</dbReference>
<evidence type="ECO:0000259" key="2">
    <source>
        <dbReference type="SMART" id="SM00460"/>
    </source>
</evidence>
<reference evidence="3 4" key="1">
    <citation type="journal article" date="2014" name="Int. J. Syst. Evol. Microbiol.">
        <title>Solimonas terrae sp. nov., isolated from soil.</title>
        <authorList>
            <person name="Kim S.J."/>
            <person name="Moon J.Y."/>
            <person name="Weon H.Y."/>
            <person name="Ahn J.H."/>
            <person name="Chen W.M."/>
            <person name="Kwon S.W."/>
        </authorList>
    </citation>
    <scope>NUCLEOTIDE SEQUENCE [LARGE SCALE GENOMIC DNA]</scope>
    <source>
        <strain evidence="3 4">KIS83-12</strain>
    </source>
</reference>
<evidence type="ECO:0000313" key="3">
    <source>
        <dbReference type="EMBL" id="NGY03648.1"/>
    </source>
</evidence>
<feature type="transmembrane region" description="Helical" evidence="1">
    <location>
        <begin position="62"/>
        <end position="79"/>
    </location>
</feature>
<feature type="transmembrane region" description="Helical" evidence="1">
    <location>
        <begin position="549"/>
        <end position="569"/>
    </location>
</feature>
<keyword evidence="4" id="KW-1185">Reference proteome</keyword>
<dbReference type="InterPro" id="IPR002931">
    <property type="entry name" value="Transglutaminase-like"/>
</dbReference>
<dbReference type="SUPFAM" id="SSF54001">
    <property type="entry name" value="Cysteine proteinases"/>
    <property type="match status" value="1"/>
</dbReference>
<dbReference type="PANTHER" id="PTHR42736">
    <property type="entry name" value="PROTEIN-GLUTAMINE GAMMA-GLUTAMYLTRANSFERASE"/>
    <property type="match status" value="1"/>
</dbReference>
<protein>
    <submittedName>
        <fullName evidence="3">DUF3488 domain-containing transglutaminase family protein</fullName>
    </submittedName>
</protein>
<keyword evidence="1" id="KW-1133">Transmembrane helix</keyword>
<dbReference type="AlphaFoldDB" id="A0A6M2BMJ2"/>
<feature type="transmembrane region" description="Helical" evidence="1">
    <location>
        <begin position="165"/>
        <end position="183"/>
    </location>
</feature>
<sequence>MSERGLNDYLPVATLLRMLAVLLLILAPHASHLPVWESALIVALLSWRGMAARRQWRMPPRILRAALVFAALGGVYASFGHVSGQTAGTALLCLMAALKLVELRERRDVMVMVFLMYFLLITHFFYSQEIWTAIYLLASCVAITALLIECQHLGALSPRQTLRKAGVMVAQALPLMLMMFILFPRIPGPLWGLPSDAGAAARSGLSDSMSPGDIAALIQSDAVAFRVRFEGAAPPPDQRYWRGPVFDHFDGRTWKHGWTPPRALSADAVRYEGAAVRYELTLEPTRMPWLLALDLPQARDLPPDSQLDDDGELLARHPVNERVRYTLTSYPHYLLEPELDVRERERLTSLPKGRDPRAVALARGWKAQGLSDPAIVATALQMIRRQNFVYTLRPPALGTDSIDEFLFDTRRGFCEHYSSSFTFLMRAAGIPARVVTGYLGGELNELGGYYIVSQSDAHAWSEVWYGGSWHRVDPTAAVAPERVERGLDAAIGSGEGLPAYLARRTAWRDAVKLRWDWLNARWNGLVLGYGPELQQRFLERFGLDDLRSMILALTVLLTTSMSIVGLLLLRRAAPARSADRALREWQRLQHRLAARGYVQRGDEGPRDFVARVLGERPDWRAPLQTAADLYLQTRYLQAPDAGLLTALQQAVRAARLPA</sequence>
<feature type="transmembrane region" description="Helical" evidence="1">
    <location>
        <begin position="132"/>
        <end position="153"/>
    </location>
</feature>
<dbReference type="Pfam" id="PF11992">
    <property type="entry name" value="TgpA_N"/>
    <property type="match status" value="1"/>
</dbReference>
<keyword evidence="1" id="KW-0472">Membrane</keyword>